<evidence type="ECO:0000256" key="2">
    <source>
        <dbReference type="ARBA" id="ARBA00022741"/>
    </source>
</evidence>
<comment type="subcellular location">
    <subcellularLocation>
        <location evidence="1">Mitochondrion outer membrane</location>
        <topology evidence="1">Single-pass membrane protein</topology>
    </subcellularLocation>
</comment>
<protein>
    <recommendedName>
        <fullName evidence="6">AAA+ ATPase domain-containing protein</fullName>
    </recommendedName>
</protein>
<reference evidence="7 8" key="1">
    <citation type="journal article" date="2021" name="Nat. Commun.">
        <title>Genetic determinants of endophytism in the Arabidopsis root mycobiome.</title>
        <authorList>
            <person name="Mesny F."/>
            <person name="Miyauchi S."/>
            <person name="Thiergart T."/>
            <person name="Pickel B."/>
            <person name="Atanasova L."/>
            <person name="Karlsson M."/>
            <person name="Huettel B."/>
            <person name="Barry K.W."/>
            <person name="Haridas S."/>
            <person name="Chen C."/>
            <person name="Bauer D."/>
            <person name="Andreopoulos W."/>
            <person name="Pangilinan J."/>
            <person name="LaButti K."/>
            <person name="Riley R."/>
            <person name="Lipzen A."/>
            <person name="Clum A."/>
            <person name="Drula E."/>
            <person name="Henrissat B."/>
            <person name="Kohler A."/>
            <person name="Grigoriev I.V."/>
            <person name="Martin F.M."/>
            <person name="Hacquard S."/>
        </authorList>
    </citation>
    <scope>NUCLEOTIDE SEQUENCE [LARGE SCALE GENOMIC DNA]</scope>
    <source>
        <strain evidence="7 8">MPI-CAGE-CH-0241</strain>
    </source>
</reference>
<dbReference type="InterPro" id="IPR027417">
    <property type="entry name" value="P-loop_NTPase"/>
</dbReference>
<keyword evidence="3" id="KW-0472">Membrane</keyword>
<dbReference type="InterPro" id="IPR003959">
    <property type="entry name" value="ATPase_AAA_core"/>
</dbReference>
<dbReference type="PANTHER" id="PTHR45644:SF56">
    <property type="entry name" value="AAA ATPASE, PUTATIVE (AFU_ORTHOLOGUE AFUA_2G12920)-RELATED"/>
    <property type="match status" value="1"/>
</dbReference>
<keyword evidence="8" id="KW-1185">Reference proteome</keyword>
<evidence type="ECO:0000313" key="8">
    <source>
        <dbReference type="Proteomes" id="UP000777438"/>
    </source>
</evidence>
<feature type="region of interest" description="Disordered" evidence="5">
    <location>
        <begin position="651"/>
        <end position="683"/>
    </location>
</feature>
<dbReference type="Pfam" id="PF17862">
    <property type="entry name" value="AAA_lid_3"/>
    <property type="match status" value="1"/>
</dbReference>
<dbReference type="EMBL" id="JAGPYM010000030">
    <property type="protein sequence ID" value="KAH6877328.1"/>
    <property type="molecule type" value="Genomic_DNA"/>
</dbReference>
<dbReference type="InterPro" id="IPR003593">
    <property type="entry name" value="AAA+_ATPase"/>
</dbReference>
<feature type="region of interest" description="Disordered" evidence="5">
    <location>
        <begin position="128"/>
        <end position="149"/>
    </location>
</feature>
<dbReference type="Pfam" id="PF00004">
    <property type="entry name" value="AAA"/>
    <property type="match status" value="1"/>
</dbReference>
<evidence type="ECO:0000256" key="5">
    <source>
        <dbReference type="SAM" id="MobiDB-lite"/>
    </source>
</evidence>
<gene>
    <name evidence="7" type="ORF">B0T10DRAFT_192195</name>
</gene>
<organism evidence="7 8">
    <name type="scientific">Thelonectria olida</name>
    <dbReference type="NCBI Taxonomy" id="1576542"/>
    <lineage>
        <taxon>Eukaryota</taxon>
        <taxon>Fungi</taxon>
        <taxon>Dikarya</taxon>
        <taxon>Ascomycota</taxon>
        <taxon>Pezizomycotina</taxon>
        <taxon>Sordariomycetes</taxon>
        <taxon>Hypocreomycetidae</taxon>
        <taxon>Hypocreales</taxon>
        <taxon>Nectriaceae</taxon>
        <taxon>Thelonectria</taxon>
    </lineage>
</organism>
<keyword evidence="4" id="KW-0067">ATP-binding</keyword>
<evidence type="ECO:0000256" key="4">
    <source>
        <dbReference type="ARBA" id="ARBA00022840"/>
    </source>
</evidence>
<keyword evidence="3" id="KW-1000">Mitochondrion outer membrane</keyword>
<dbReference type="Gene3D" id="1.10.8.60">
    <property type="match status" value="1"/>
</dbReference>
<dbReference type="PANTHER" id="PTHR45644">
    <property type="entry name" value="AAA ATPASE, PUTATIVE (AFU_ORTHOLOGUE AFUA_2G12920)-RELATED-RELATED"/>
    <property type="match status" value="1"/>
</dbReference>
<feature type="region of interest" description="Disordered" evidence="5">
    <location>
        <begin position="40"/>
        <end position="98"/>
    </location>
</feature>
<sequence>MHSPGLRALLHPAVLAARAPRPRFLPLSLARPSWRLSTVRLSSSASPSPSDGGKPINGSPAVVQDEDDAHPQSASDAQAGRSRIRASSSLKSRYARKQAAPALPPVQLPQSFLDDNVSLHHVRRRPRLPVALAEDTERTKTSSISIDPQPGDNPALLLKYSKAIESYFDKAVESLIEKAASRANAFINVEPASCDLEERTHKLAGVARIYDMLLDSAWHLTDSLYPARHAQYAYNSRPFWWWHYYKDFDRHSQQFRDQFLSIETAIDTTLDYDWRLDHSLSQAIADLPVLTFSSIRSALRRELNTPAPATIDAKTLKRQITVLSMSGYGGQGIAEALAEHAAFFNDADLIRLDAQDLSVLVGEYLGQDWAYSRGALSTMGFRAAEANGKLVRDPDLGSRMEEDDDPDTGVINIRAGSGFEDEIQKIKQRGYDPFGKWEGLKIDKVLGQLIQAADMKHGSAREKSLIIHIHDYVELSMTLEGSMLLGRLRNLVDAAWQNGSKIAIFGTSASQEPSDEYQNMIRELSMGDFVISRHVEPNRSLVQPQPTGGGTQVSENSFPLQDMDLFVENVRNVNRMLRTLGGKKFLDLSEEHMKGLMRVTDSRAQMLKKSILPLPEVYNIACAAKQQEHEADGTAPVAVIERLLMGPLRQRPGQRFLDDEEPETKANSAESQKKAEDSQSSSRAALKLNEYEKRISSGHINRQNLRTTFDDVHVPPETISALKLLTSLALVRPDAFSYGVLAQDRIPGCLLYGPPGTGKTLLAKAVAKESGANMLEISGATINDKWVGESEKLIHAVFTLAKKISPCVVFIDEADSLLANRSMLGARASHRSHINQFLKEWDGLEETEAFIMVATNRPFDLDDAVLRRLPRRLLVDLPLQTDRAAILKILLKGEALNDSVSLEDLAKRTPYYSGSDLKNACVAAAMAAVEEENEAATKHTGPEPYEYPSKRTLHSHHFDKALKQIPASISEDMESLKQIRKFDDEYGAKKKGTKKSMGFGVGVEKKHADAEDVRIRRGP</sequence>
<dbReference type="InterPro" id="IPR051701">
    <property type="entry name" value="Mito_OM_Translocase_MSP1"/>
</dbReference>
<evidence type="ECO:0000259" key="6">
    <source>
        <dbReference type="SMART" id="SM00382"/>
    </source>
</evidence>
<proteinExistence type="predicted"/>
<dbReference type="InterPro" id="IPR041569">
    <property type="entry name" value="AAA_lid_3"/>
</dbReference>
<dbReference type="GO" id="GO:0005524">
    <property type="term" value="F:ATP binding"/>
    <property type="evidence" value="ECO:0007669"/>
    <property type="project" value="UniProtKB-KW"/>
</dbReference>
<accession>A0A9P8VVK8</accession>
<keyword evidence="3" id="KW-0496">Mitochondrion</keyword>
<keyword evidence="2" id="KW-0547">Nucleotide-binding</keyword>
<feature type="domain" description="AAA+ ATPase" evidence="6">
    <location>
        <begin position="745"/>
        <end position="879"/>
    </location>
</feature>
<evidence type="ECO:0000313" key="7">
    <source>
        <dbReference type="EMBL" id="KAH6877328.1"/>
    </source>
</evidence>
<dbReference type="SUPFAM" id="SSF52540">
    <property type="entry name" value="P-loop containing nucleoside triphosphate hydrolases"/>
    <property type="match status" value="1"/>
</dbReference>
<dbReference type="OrthoDB" id="39734at2759"/>
<dbReference type="Proteomes" id="UP000777438">
    <property type="component" value="Unassembled WGS sequence"/>
</dbReference>
<evidence type="ECO:0000256" key="3">
    <source>
        <dbReference type="ARBA" id="ARBA00022787"/>
    </source>
</evidence>
<evidence type="ECO:0000256" key="1">
    <source>
        <dbReference type="ARBA" id="ARBA00004572"/>
    </source>
</evidence>
<dbReference type="Gene3D" id="3.40.50.300">
    <property type="entry name" value="P-loop containing nucleotide triphosphate hydrolases"/>
    <property type="match status" value="1"/>
</dbReference>
<comment type="caution">
    <text evidence="7">The sequence shown here is derived from an EMBL/GenBank/DDBJ whole genome shotgun (WGS) entry which is preliminary data.</text>
</comment>
<dbReference type="AlphaFoldDB" id="A0A9P8VVK8"/>
<dbReference type="GO" id="GO:0016887">
    <property type="term" value="F:ATP hydrolysis activity"/>
    <property type="evidence" value="ECO:0007669"/>
    <property type="project" value="InterPro"/>
</dbReference>
<dbReference type="SMART" id="SM00382">
    <property type="entry name" value="AAA"/>
    <property type="match status" value="1"/>
</dbReference>
<dbReference type="GO" id="GO:0005741">
    <property type="term" value="C:mitochondrial outer membrane"/>
    <property type="evidence" value="ECO:0007669"/>
    <property type="project" value="UniProtKB-SubCell"/>
</dbReference>
<name>A0A9P8VVK8_9HYPO</name>